<dbReference type="EMBL" id="QNRO01000029">
    <property type="protein sequence ID" value="RBP21946.1"/>
    <property type="molecule type" value="Genomic_DNA"/>
</dbReference>
<dbReference type="OrthoDB" id="9799649at2"/>
<keyword evidence="2 5" id="KW-0812">Transmembrane</keyword>
<proteinExistence type="predicted"/>
<keyword evidence="3 5" id="KW-1133">Transmembrane helix</keyword>
<feature type="transmembrane region" description="Helical" evidence="5">
    <location>
        <begin position="174"/>
        <end position="192"/>
    </location>
</feature>
<accession>A0A366G6A7</accession>
<dbReference type="RefSeq" id="WP_113864092.1">
    <property type="nucleotide sequence ID" value="NZ_QNRO01000029.1"/>
</dbReference>
<gene>
    <name evidence="6" type="ORF">DET50_12928</name>
</gene>
<evidence type="ECO:0000256" key="4">
    <source>
        <dbReference type="ARBA" id="ARBA00023136"/>
    </source>
</evidence>
<dbReference type="Proteomes" id="UP000252995">
    <property type="component" value="Unassembled WGS sequence"/>
</dbReference>
<evidence type="ECO:0000256" key="5">
    <source>
        <dbReference type="SAM" id="Phobius"/>
    </source>
</evidence>
<organism evidence="6 7">
    <name type="scientific">Marinobacter pelagius</name>
    <dbReference type="NCBI Taxonomy" id="379482"/>
    <lineage>
        <taxon>Bacteria</taxon>
        <taxon>Pseudomonadati</taxon>
        <taxon>Pseudomonadota</taxon>
        <taxon>Gammaproteobacteria</taxon>
        <taxon>Pseudomonadales</taxon>
        <taxon>Marinobacteraceae</taxon>
        <taxon>Marinobacter</taxon>
    </lineage>
</organism>
<keyword evidence="4 5" id="KW-0472">Membrane</keyword>
<dbReference type="InterPro" id="IPR027469">
    <property type="entry name" value="Cation_efflux_TMD_sf"/>
</dbReference>
<feature type="transmembrane region" description="Helical" evidence="5">
    <location>
        <begin position="151"/>
        <end position="168"/>
    </location>
</feature>
<dbReference type="STRING" id="379482.SAMN04487961_1889"/>
<feature type="transmembrane region" description="Helical" evidence="5">
    <location>
        <begin position="58"/>
        <end position="74"/>
    </location>
</feature>
<evidence type="ECO:0000256" key="2">
    <source>
        <dbReference type="ARBA" id="ARBA00022692"/>
    </source>
</evidence>
<sequence>MACSCSAPEPTSPAPGFRKALWIALWVNLAMFLVEGIASIQSGSVSLMADAIDFFGDSANYILSLSVLSMGMLWRGRAAMVKGLTMATFGLVVWARAIWVAQSGITPEPLTMGAVGLLALAANVSVAVMLFRFREGDSDMRSVWLCSRNDAISNIAVMGAALGVFGTGTAWPDLVVAAIMGSLAVTAGISVVRHARKDIAEARTCAVEPATNSSSRTPGKSSPG</sequence>
<reference evidence="6 7" key="1">
    <citation type="submission" date="2018-06" db="EMBL/GenBank/DDBJ databases">
        <title>Freshwater and sediment microbial communities from various areas in North America, analyzing microbe dynamics in response to fracking.</title>
        <authorList>
            <person name="Lamendella R."/>
        </authorList>
    </citation>
    <scope>NUCLEOTIDE SEQUENCE [LARGE SCALE GENOMIC DNA]</scope>
    <source>
        <strain evidence="6 7">114J</strain>
    </source>
</reference>
<comment type="subcellular location">
    <subcellularLocation>
        <location evidence="1">Membrane</location>
        <topology evidence="1">Multi-pass membrane protein</topology>
    </subcellularLocation>
</comment>
<feature type="transmembrane region" description="Helical" evidence="5">
    <location>
        <begin position="111"/>
        <end position="131"/>
    </location>
</feature>
<dbReference type="AlphaFoldDB" id="A0A366G6A7"/>
<dbReference type="Gene3D" id="1.20.1510.10">
    <property type="entry name" value="Cation efflux protein transmembrane domain"/>
    <property type="match status" value="1"/>
</dbReference>
<dbReference type="SUPFAM" id="SSF161111">
    <property type="entry name" value="Cation efflux protein transmembrane domain-like"/>
    <property type="match status" value="1"/>
</dbReference>
<dbReference type="GO" id="GO:0016020">
    <property type="term" value="C:membrane"/>
    <property type="evidence" value="ECO:0007669"/>
    <property type="project" value="UniProtKB-SubCell"/>
</dbReference>
<evidence type="ECO:0000256" key="3">
    <source>
        <dbReference type="ARBA" id="ARBA00022989"/>
    </source>
</evidence>
<comment type="caution">
    <text evidence="6">The sequence shown here is derived from an EMBL/GenBank/DDBJ whole genome shotgun (WGS) entry which is preliminary data.</text>
</comment>
<protein>
    <submittedName>
        <fullName evidence="6">Cation efflux family protein</fullName>
    </submittedName>
</protein>
<evidence type="ECO:0000313" key="7">
    <source>
        <dbReference type="Proteomes" id="UP000252995"/>
    </source>
</evidence>
<feature type="transmembrane region" description="Helical" evidence="5">
    <location>
        <begin position="86"/>
        <end position="105"/>
    </location>
</feature>
<feature type="transmembrane region" description="Helical" evidence="5">
    <location>
        <begin position="20"/>
        <end position="38"/>
    </location>
</feature>
<name>A0A366G6A7_9GAMM</name>
<evidence type="ECO:0000313" key="6">
    <source>
        <dbReference type="EMBL" id="RBP21946.1"/>
    </source>
</evidence>
<evidence type="ECO:0000256" key="1">
    <source>
        <dbReference type="ARBA" id="ARBA00004141"/>
    </source>
</evidence>